<keyword evidence="3" id="KW-1185">Reference proteome</keyword>
<protein>
    <submittedName>
        <fullName evidence="2">Uncharacterized protein</fullName>
    </submittedName>
</protein>
<evidence type="ECO:0000256" key="1">
    <source>
        <dbReference type="SAM" id="MobiDB-lite"/>
    </source>
</evidence>
<dbReference type="EMBL" id="JAUJYN010000001">
    <property type="protein sequence ID" value="KAK1281441.1"/>
    <property type="molecule type" value="Genomic_DNA"/>
</dbReference>
<sequence>MSVPARALNRSILSLYGVIHALATSRRNRSHDLAAGGNGASGVKSKPTK</sequence>
<dbReference type="AlphaFoldDB" id="A0AAV9BY43"/>
<dbReference type="Proteomes" id="UP001179952">
    <property type="component" value="Unassembled WGS sequence"/>
</dbReference>
<evidence type="ECO:0000313" key="3">
    <source>
        <dbReference type="Proteomes" id="UP001179952"/>
    </source>
</evidence>
<accession>A0AAV9BY43</accession>
<feature type="region of interest" description="Disordered" evidence="1">
    <location>
        <begin position="27"/>
        <end position="49"/>
    </location>
</feature>
<comment type="caution">
    <text evidence="2">The sequence shown here is derived from an EMBL/GenBank/DDBJ whole genome shotgun (WGS) entry which is preliminary data.</text>
</comment>
<gene>
    <name evidence="2" type="ORF">QJS04_geneDACA014237</name>
</gene>
<proteinExistence type="predicted"/>
<reference evidence="2" key="1">
    <citation type="journal article" date="2023" name="Nat. Commun.">
        <title>Diploid and tetraploid genomes of Acorus and the evolution of monocots.</title>
        <authorList>
            <person name="Ma L."/>
            <person name="Liu K.W."/>
            <person name="Li Z."/>
            <person name="Hsiao Y.Y."/>
            <person name="Qi Y."/>
            <person name="Fu T."/>
            <person name="Tang G.D."/>
            <person name="Zhang D."/>
            <person name="Sun W.H."/>
            <person name="Liu D.K."/>
            <person name="Li Y."/>
            <person name="Chen G.Z."/>
            <person name="Liu X.D."/>
            <person name="Liao X.Y."/>
            <person name="Jiang Y.T."/>
            <person name="Yu X."/>
            <person name="Hao Y."/>
            <person name="Huang J."/>
            <person name="Zhao X.W."/>
            <person name="Ke S."/>
            <person name="Chen Y.Y."/>
            <person name="Wu W.L."/>
            <person name="Hsu J.L."/>
            <person name="Lin Y.F."/>
            <person name="Huang M.D."/>
            <person name="Li C.Y."/>
            <person name="Huang L."/>
            <person name="Wang Z.W."/>
            <person name="Zhao X."/>
            <person name="Zhong W.Y."/>
            <person name="Peng D.H."/>
            <person name="Ahmad S."/>
            <person name="Lan S."/>
            <person name="Zhang J.S."/>
            <person name="Tsai W.C."/>
            <person name="Van de Peer Y."/>
            <person name="Liu Z.J."/>
        </authorList>
    </citation>
    <scope>NUCLEOTIDE SEQUENCE</scope>
    <source>
        <strain evidence="2">SCP</strain>
    </source>
</reference>
<reference evidence="2" key="2">
    <citation type="submission" date="2023-06" db="EMBL/GenBank/DDBJ databases">
        <authorList>
            <person name="Ma L."/>
            <person name="Liu K.-W."/>
            <person name="Li Z."/>
            <person name="Hsiao Y.-Y."/>
            <person name="Qi Y."/>
            <person name="Fu T."/>
            <person name="Tang G."/>
            <person name="Zhang D."/>
            <person name="Sun W.-H."/>
            <person name="Liu D.-K."/>
            <person name="Li Y."/>
            <person name="Chen G.-Z."/>
            <person name="Liu X.-D."/>
            <person name="Liao X.-Y."/>
            <person name="Jiang Y.-T."/>
            <person name="Yu X."/>
            <person name="Hao Y."/>
            <person name="Huang J."/>
            <person name="Zhao X.-W."/>
            <person name="Ke S."/>
            <person name="Chen Y.-Y."/>
            <person name="Wu W.-L."/>
            <person name="Hsu J.-L."/>
            <person name="Lin Y.-F."/>
            <person name="Huang M.-D."/>
            <person name="Li C.-Y."/>
            <person name="Huang L."/>
            <person name="Wang Z.-W."/>
            <person name="Zhao X."/>
            <person name="Zhong W.-Y."/>
            <person name="Peng D.-H."/>
            <person name="Ahmad S."/>
            <person name="Lan S."/>
            <person name="Zhang J.-S."/>
            <person name="Tsai W.-C."/>
            <person name="Van De Peer Y."/>
            <person name="Liu Z.-J."/>
        </authorList>
    </citation>
    <scope>NUCLEOTIDE SEQUENCE</scope>
    <source>
        <strain evidence="2">SCP</strain>
        <tissue evidence="2">Leaves</tissue>
    </source>
</reference>
<organism evidence="2 3">
    <name type="scientific">Acorus gramineus</name>
    <name type="common">Dwarf sweet flag</name>
    <dbReference type="NCBI Taxonomy" id="55184"/>
    <lineage>
        <taxon>Eukaryota</taxon>
        <taxon>Viridiplantae</taxon>
        <taxon>Streptophyta</taxon>
        <taxon>Embryophyta</taxon>
        <taxon>Tracheophyta</taxon>
        <taxon>Spermatophyta</taxon>
        <taxon>Magnoliopsida</taxon>
        <taxon>Liliopsida</taxon>
        <taxon>Acoraceae</taxon>
        <taxon>Acorus</taxon>
    </lineage>
</organism>
<name>A0AAV9BY43_ACOGR</name>
<evidence type="ECO:0000313" key="2">
    <source>
        <dbReference type="EMBL" id="KAK1281441.1"/>
    </source>
</evidence>